<dbReference type="Proteomes" id="UP000015354">
    <property type="component" value="Unassembled WGS sequence"/>
</dbReference>
<accession>S9VTK2</accession>
<comment type="subcellular location">
    <subcellularLocation>
        <location evidence="1">Membrane</location>
        <topology evidence="1">Multi-pass membrane protein</topology>
    </subcellularLocation>
</comment>
<name>S9VTK2_9TRYP</name>
<dbReference type="OrthoDB" id="251148at2759"/>
<dbReference type="Gene3D" id="1.20.1250.20">
    <property type="entry name" value="MFS general substrate transporter like domains"/>
    <property type="match status" value="1"/>
</dbReference>
<feature type="transmembrane region" description="Helical" evidence="5">
    <location>
        <begin position="26"/>
        <end position="45"/>
    </location>
</feature>
<dbReference type="SUPFAM" id="SSF103473">
    <property type="entry name" value="MFS general substrate transporter"/>
    <property type="match status" value="1"/>
</dbReference>
<comment type="caution">
    <text evidence="6">The sequence shown here is derived from an EMBL/GenBank/DDBJ whole genome shotgun (WGS) entry which is preliminary data.</text>
</comment>
<feature type="transmembrane region" description="Helical" evidence="5">
    <location>
        <begin position="276"/>
        <end position="298"/>
    </location>
</feature>
<proteinExistence type="predicted"/>
<dbReference type="PANTHER" id="PTHR21576">
    <property type="entry name" value="UNCHARACTERIZED NODULIN-LIKE PROTEIN"/>
    <property type="match status" value="1"/>
</dbReference>
<evidence type="ECO:0000313" key="6">
    <source>
        <dbReference type="EMBL" id="EPY26585.1"/>
    </source>
</evidence>
<dbReference type="Pfam" id="PF07690">
    <property type="entry name" value="MFS_1"/>
    <property type="match status" value="1"/>
</dbReference>
<dbReference type="EMBL" id="ATMH01006181">
    <property type="protein sequence ID" value="EPY26585.1"/>
    <property type="molecule type" value="Genomic_DNA"/>
</dbReference>
<feature type="transmembrane region" description="Helical" evidence="5">
    <location>
        <begin position="123"/>
        <end position="145"/>
    </location>
</feature>
<evidence type="ECO:0008006" key="8">
    <source>
        <dbReference type="Google" id="ProtNLM"/>
    </source>
</evidence>
<reference evidence="6 7" key="1">
    <citation type="journal article" date="2013" name="PLoS ONE">
        <title>Predicting the Proteins of Angomonas deanei, Strigomonas culicis and Their Respective Endosymbionts Reveals New Aspects of the Trypanosomatidae Family.</title>
        <authorList>
            <person name="Motta M.C."/>
            <person name="Martins A.C."/>
            <person name="de Souza S.S."/>
            <person name="Catta-Preta C.M."/>
            <person name="Silva R."/>
            <person name="Klein C.C."/>
            <person name="de Almeida L.G."/>
            <person name="de Lima Cunha O."/>
            <person name="Ciapina L.P."/>
            <person name="Brocchi M."/>
            <person name="Colabardini A.C."/>
            <person name="de Araujo Lima B."/>
            <person name="Machado C.R."/>
            <person name="de Almeida Soares C.M."/>
            <person name="Probst C.M."/>
            <person name="de Menezes C.B."/>
            <person name="Thompson C.E."/>
            <person name="Bartholomeu D.C."/>
            <person name="Gradia D.F."/>
            <person name="Pavoni D.P."/>
            <person name="Grisard E.C."/>
            <person name="Fantinatti-Garboggini F."/>
            <person name="Marchini F.K."/>
            <person name="Rodrigues-Luiz G.F."/>
            <person name="Wagner G."/>
            <person name="Goldman G.H."/>
            <person name="Fietto J.L."/>
            <person name="Elias M.C."/>
            <person name="Goldman M.H."/>
            <person name="Sagot M.F."/>
            <person name="Pereira M."/>
            <person name="Stoco P.H."/>
            <person name="de Mendonca-Neto R.P."/>
            <person name="Teixeira S.M."/>
            <person name="Maciel T.E."/>
            <person name="de Oliveira Mendes T.A."/>
            <person name="Urmenyi T.P."/>
            <person name="de Souza W."/>
            <person name="Schenkman S."/>
            <person name="de Vasconcelos A.T."/>
        </authorList>
    </citation>
    <scope>NUCLEOTIDE SEQUENCE [LARGE SCALE GENOMIC DNA]</scope>
</reference>
<dbReference type="GO" id="GO:0016020">
    <property type="term" value="C:membrane"/>
    <property type="evidence" value="ECO:0007669"/>
    <property type="project" value="UniProtKB-SubCell"/>
</dbReference>
<evidence type="ECO:0000256" key="3">
    <source>
        <dbReference type="ARBA" id="ARBA00022989"/>
    </source>
</evidence>
<feature type="transmembrane region" description="Helical" evidence="5">
    <location>
        <begin position="157"/>
        <end position="179"/>
    </location>
</feature>
<evidence type="ECO:0000256" key="1">
    <source>
        <dbReference type="ARBA" id="ARBA00004141"/>
    </source>
</evidence>
<feature type="transmembrane region" description="Helical" evidence="5">
    <location>
        <begin position="90"/>
        <end position="111"/>
    </location>
</feature>
<dbReference type="InterPro" id="IPR036259">
    <property type="entry name" value="MFS_trans_sf"/>
</dbReference>
<dbReference type="InterPro" id="IPR011701">
    <property type="entry name" value="MFS"/>
</dbReference>
<protein>
    <recommendedName>
        <fullName evidence="8">Nodulin-like domain-containing protein</fullName>
    </recommendedName>
</protein>
<evidence type="ECO:0000313" key="7">
    <source>
        <dbReference type="Proteomes" id="UP000015354"/>
    </source>
</evidence>
<dbReference type="PANTHER" id="PTHR21576:SF157">
    <property type="entry name" value="NODULIN-LIKE DOMAIN-CONTAINING PROTEIN"/>
    <property type="match status" value="1"/>
</dbReference>
<keyword evidence="4 5" id="KW-0472">Membrane</keyword>
<organism evidence="6 7">
    <name type="scientific">Strigomonas culicis</name>
    <dbReference type="NCBI Taxonomy" id="28005"/>
    <lineage>
        <taxon>Eukaryota</taxon>
        <taxon>Discoba</taxon>
        <taxon>Euglenozoa</taxon>
        <taxon>Kinetoplastea</taxon>
        <taxon>Metakinetoplastina</taxon>
        <taxon>Trypanosomatida</taxon>
        <taxon>Trypanosomatidae</taxon>
        <taxon>Strigomonadinae</taxon>
        <taxon>Strigomonas</taxon>
    </lineage>
</organism>
<feature type="transmembrane region" description="Helical" evidence="5">
    <location>
        <begin position="66"/>
        <end position="84"/>
    </location>
</feature>
<keyword evidence="7" id="KW-1185">Reference proteome</keyword>
<keyword evidence="3 5" id="KW-1133">Transmembrane helix</keyword>
<evidence type="ECO:0000256" key="5">
    <source>
        <dbReference type="SAM" id="Phobius"/>
    </source>
</evidence>
<evidence type="ECO:0000256" key="2">
    <source>
        <dbReference type="ARBA" id="ARBA00022692"/>
    </source>
</evidence>
<evidence type="ECO:0000256" key="4">
    <source>
        <dbReference type="ARBA" id="ARBA00023136"/>
    </source>
</evidence>
<gene>
    <name evidence="6" type="ORF">STCU_06181</name>
</gene>
<keyword evidence="2 5" id="KW-0812">Transmembrane</keyword>
<dbReference type="GO" id="GO:0022857">
    <property type="term" value="F:transmembrane transporter activity"/>
    <property type="evidence" value="ECO:0007669"/>
    <property type="project" value="InterPro"/>
</dbReference>
<feature type="transmembrane region" description="Helical" evidence="5">
    <location>
        <begin position="244"/>
        <end position="264"/>
    </location>
</feature>
<feature type="transmembrane region" description="Helical" evidence="5">
    <location>
        <begin position="186"/>
        <end position="206"/>
    </location>
</feature>
<sequence>MKSNTIAQIETLDLTNQKRINEVHRFSLLVIGAMCCMCAAFSYAFNLISKDMQTKYNLTQRDLSTISSVGVVFLYFALPYAFIFDHFGPVPVAAIATIIFPVGTICLALTFMDVIEGSVAKLAVFNAMMGAGSIQFDLLAVMPTISYFPTRKGYVTVLLKTFTGFGQALVGTIYIGFFSKKADRHFFFLAAFAAMTGILCMLFLRLPPYHLTGYEMSHLSLEEKAERERTKAQYLVQKPPMWRFIWGFILIGLFTVYLTTQSVVTAFANISHTTEIIFAVIAVFGVLVFAGMCLPWTACCGTSRPDSTAEEAVGKSNTNEPHGDDIDGAEICSSTSAAVEKKMPVVTDLDYIAPQYNRSFFQNLLTTELWAIFWSIF</sequence>
<dbReference type="AlphaFoldDB" id="S9VTK2"/>